<organism evidence="1 2">
    <name type="scientific">Iocasia fonsfrigidae</name>
    <dbReference type="NCBI Taxonomy" id="2682810"/>
    <lineage>
        <taxon>Bacteria</taxon>
        <taxon>Bacillati</taxon>
        <taxon>Bacillota</taxon>
        <taxon>Clostridia</taxon>
        <taxon>Halanaerobiales</taxon>
        <taxon>Halanaerobiaceae</taxon>
        <taxon>Iocasia</taxon>
    </lineage>
</organism>
<sequence>MSVASAPSIADQFQHLKVTIGNSTIEVPKGIDPTTFETIVRILKDQC</sequence>
<dbReference type="KEGG" id="ifn:GM661_07295"/>
<dbReference type="RefSeq" id="WP_230869411.1">
    <property type="nucleotide sequence ID" value="NZ_CP046640.1"/>
</dbReference>
<gene>
    <name evidence="1" type="ORF">GM661_07295</name>
</gene>
<dbReference type="AlphaFoldDB" id="A0A8A7KCJ0"/>
<dbReference type="EMBL" id="CP046640">
    <property type="protein sequence ID" value="QTL97805.1"/>
    <property type="molecule type" value="Genomic_DNA"/>
</dbReference>
<evidence type="ECO:0000313" key="2">
    <source>
        <dbReference type="Proteomes" id="UP000665020"/>
    </source>
</evidence>
<name>A0A8A7KCJ0_9FIRM</name>
<dbReference type="Proteomes" id="UP000665020">
    <property type="component" value="Chromosome"/>
</dbReference>
<keyword evidence="2" id="KW-1185">Reference proteome</keyword>
<reference evidence="1" key="1">
    <citation type="submission" date="2019-12" db="EMBL/GenBank/DDBJ databases">
        <authorList>
            <person name="zhang j."/>
            <person name="sun C.M."/>
        </authorList>
    </citation>
    <scope>NUCLEOTIDE SEQUENCE</scope>
    <source>
        <strain evidence="1">NS-1</strain>
    </source>
</reference>
<protein>
    <submittedName>
        <fullName evidence="1">Uncharacterized protein</fullName>
    </submittedName>
</protein>
<evidence type="ECO:0000313" key="1">
    <source>
        <dbReference type="EMBL" id="QTL97805.1"/>
    </source>
</evidence>
<accession>A0A8A7KCJ0</accession>
<proteinExistence type="predicted"/>